<sequence length="179" mass="19550">MKKKISLIITLTLMVSLFNIIGLNCYAHAQVTNLAQKEEVDESKDIVDIASADSRFKTLVSALKAAGLVETLKGQGPFTVFAPTDDAFAKIPKNTLDDLLKPENKEKLTKILTYHVAPGKLTAEEVVKLNGKDLKMSNGEKAKIEVKNKEVYIDGAKIVVTDIKGKNGVIHVIDTVMMP</sequence>
<protein>
    <submittedName>
        <fullName evidence="2">Fasciclin domain-containing protein</fullName>
    </submittedName>
</protein>
<reference evidence="2 3" key="1">
    <citation type="submission" date="2021-07" db="EMBL/GenBank/DDBJ databases">
        <title>Clostridium weizhouense sp. nov., an anaerobic bacterium isolated from activated sludge of Petroleum wastewater.</title>
        <authorList>
            <person name="Li Q."/>
        </authorList>
    </citation>
    <scope>NUCLEOTIDE SEQUENCE [LARGE SCALE GENOMIC DNA]</scope>
    <source>
        <strain evidence="2 3">YB-6</strain>
    </source>
</reference>
<dbReference type="InterPro" id="IPR036378">
    <property type="entry name" value="FAS1_dom_sf"/>
</dbReference>
<dbReference type="Pfam" id="PF02469">
    <property type="entry name" value="Fasciclin"/>
    <property type="match status" value="1"/>
</dbReference>
<dbReference type="RefSeq" id="WP_219777737.1">
    <property type="nucleotide sequence ID" value="NZ_JAHXPT010000001.1"/>
</dbReference>
<gene>
    <name evidence="2" type="ORF">KYD98_01055</name>
</gene>
<dbReference type="SUPFAM" id="SSF82153">
    <property type="entry name" value="FAS1 domain"/>
    <property type="match status" value="1"/>
</dbReference>
<evidence type="ECO:0000313" key="2">
    <source>
        <dbReference type="EMBL" id="MBW6408676.1"/>
    </source>
</evidence>
<evidence type="ECO:0000259" key="1">
    <source>
        <dbReference type="PROSITE" id="PS50213"/>
    </source>
</evidence>
<evidence type="ECO:0000313" key="3">
    <source>
        <dbReference type="Proteomes" id="UP001519921"/>
    </source>
</evidence>
<dbReference type="InterPro" id="IPR050904">
    <property type="entry name" value="Adhesion/Biosynth-related"/>
</dbReference>
<dbReference type="EMBL" id="JAHXPT010000001">
    <property type="protein sequence ID" value="MBW6408676.1"/>
    <property type="molecule type" value="Genomic_DNA"/>
</dbReference>
<keyword evidence="3" id="KW-1185">Reference proteome</keyword>
<dbReference type="SMART" id="SM00554">
    <property type="entry name" value="FAS1"/>
    <property type="match status" value="1"/>
</dbReference>
<organism evidence="2 3">
    <name type="scientific">Clostridium weizhouense</name>
    <dbReference type="NCBI Taxonomy" id="2859781"/>
    <lineage>
        <taxon>Bacteria</taxon>
        <taxon>Bacillati</taxon>
        <taxon>Bacillota</taxon>
        <taxon>Clostridia</taxon>
        <taxon>Eubacteriales</taxon>
        <taxon>Clostridiaceae</taxon>
        <taxon>Clostridium</taxon>
    </lineage>
</organism>
<comment type="caution">
    <text evidence="2">The sequence shown here is derived from an EMBL/GenBank/DDBJ whole genome shotgun (WGS) entry which is preliminary data.</text>
</comment>
<proteinExistence type="predicted"/>
<dbReference type="PANTHER" id="PTHR10900:SF77">
    <property type="entry name" value="FI19380P1"/>
    <property type="match status" value="1"/>
</dbReference>
<name>A0ABS7ALU8_9CLOT</name>
<dbReference type="InterPro" id="IPR000782">
    <property type="entry name" value="FAS1_domain"/>
</dbReference>
<dbReference type="Proteomes" id="UP001519921">
    <property type="component" value="Unassembled WGS sequence"/>
</dbReference>
<dbReference type="Gene3D" id="2.30.180.10">
    <property type="entry name" value="FAS1 domain"/>
    <property type="match status" value="1"/>
</dbReference>
<dbReference type="PANTHER" id="PTHR10900">
    <property type="entry name" value="PERIOSTIN-RELATED"/>
    <property type="match status" value="1"/>
</dbReference>
<accession>A0ABS7ALU8</accession>
<dbReference type="PROSITE" id="PS50213">
    <property type="entry name" value="FAS1"/>
    <property type="match status" value="1"/>
</dbReference>
<feature type="domain" description="FAS1" evidence="1">
    <location>
        <begin position="43"/>
        <end position="177"/>
    </location>
</feature>